<evidence type="ECO:0000313" key="2">
    <source>
        <dbReference type="EMBL" id="QEV81541.1"/>
    </source>
</evidence>
<sequence length="471" mass="47224">MPLRLLIVFLLLLFAGVARADGTVSPGSTTTWACSVGNGTITGSTPFDACSLAYNRVIGSQEDRTIFSVASCAPIVPGQYVVQCATTQQRCVKDLGCGATAPGPGVSATGTPGGCPSNSSKVGDQCVCASGFSPDAKGAACVSSHSCQGKAGKVVTRNYTIGWARTPDGNASAWSTSIIQQGANLEGASSCDGSCVGTLSFSTGTPNAWQSQVPNAQGLYRLSVDLGFTYTGATCNASQIDPSGDPKASSPPCDGFVGQLNGKTVCVGKIGTKDPIYTANTPVRNGNPSAGSDGAGSLAGRQAGGSTGDASGGPATPRDGDIRGGTGAPGDGSGGTGTTGSGEKPRDPCGLPGTPPCKLDETGTPTSDQGRAGVNAGAVSMESAMDQRAQKLGDVSTGSGARSALPWSPTALLLPTAGCSVLTTQTRLGNLVLNACESQIAQVWRQLLAWLLYMLTLLYAWRSLTSATGGK</sequence>
<reference evidence="2" key="1">
    <citation type="submission" date="2019-03" db="EMBL/GenBank/DDBJ databases">
        <title>In-depth serum virome amalysis in patients with liver diseases.</title>
        <authorList>
            <person name="Fan X."/>
        </authorList>
    </citation>
    <scope>NUCLEOTIDE SEQUENCE</scope>
    <source>
        <strain evidence="2">1</strain>
    </source>
</reference>
<proteinExistence type="predicted"/>
<protein>
    <submittedName>
        <fullName evidence="2">Uncharacterized protein</fullName>
    </submittedName>
</protein>
<organism evidence="2">
    <name type="scientific">unidentified</name>
    <dbReference type="NCBI Taxonomy" id="32644"/>
    <lineage>
        <taxon>unclassified sequences</taxon>
    </lineage>
</organism>
<accession>A0A5J6K7W3</accession>
<feature type="compositionally biased region" description="Gly residues" evidence="1">
    <location>
        <begin position="302"/>
        <end position="311"/>
    </location>
</feature>
<feature type="compositionally biased region" description="Polar residues" evidence="1">
    <location>
        <begin position="278"/>
        <end position="288"/>
    </location>
</feature>
<dbReference type="AlphaFoldDB" id="A0A5J6K7W3"/>
<name>A0A5J6K7W3_9ZZZZ</name>
<dbReference type="EMBL" id="MK659567">
    <property type="protein sequence ID" value="QEV81541.1"/>
    <property type="molecule type" value="Genomic_DNA"/>
</dbReference>
<feature type="compositionally biased region" description="Low complexity" evidence="1">
    <location>
        <begin position="289"/>
        <end position="300"/>
    </location>
</feature>
<feature type="region of interest" description="Disordered" evidence="1">
    <location>
        <begin position="276"/>
        <end position="373"/>
    </location>
</feature>
<evidence type="ECO:0000256" key="1">
    <source>
        <dbReference type="SAM" id="MobiDB-lite"/>
    </source>
</evidence>
<feature type="compositionally biased region" description="Gly residues" evidence="1">
    <location>
        <begin position="323"/>
        <end position="340"/>
    </location>
</feature>